<dbReference type="InterPro" id="IPR008868">
    <property type="entry name" value="TniB"/>
</dbReference>
<dbReference type="SUPFAM" id="SSF52540">
    <property type="entry name" value="P-loop containing nucleoside triphosphate hydrolases"/>
    <property type="match status" value="1"/>
</dbReference>
<evidence type="ECO:0000313" key="2">
    <source>
        <dbReference type="Proteomes" id="UP000006377"/>
    </source>
</evidence>
<dbReference type="STRING" id="402881.Plav_2351"/>
<keyword evidence="2" id="KW-1185">Reference proteome</keyword>
<dbReference type="Pfam" id="PF05621">
    <property type="entry name" value="TniB"/>
    <property type="match status" value="1"/>
</dbReference>
<dbReference type="AlphaFoldDB" id="A7HVN0"/>
<protein>
    <recommendedName>
        <fullName evidence="3">AAA+ ATPase domain-containing protein</fullName>
    </recommendedName>
</protein>
<dbReference type="KEGG" id="pla:Plav_2351"/>
<reference evidence="1 2" key="1">
    <citation type="journal article" date="2011" name="Stand. Genomic Sci.">
        <title>Complete genome sequence of Parvibaculum lavamentivorans type strain (DS-1(T)).</title>
        <authorList>
            <person name="Schleheck D."/>
            <person name="Weiss M."/>
            <person name="Pitluck S."/>
            <person name="Bruce D."/>
            <person name="Land M.L."/>
            <person name="Han S."/>
            <person name="Saunders E."/>
            <person name="Tapia R."/>
            <person name="Detter C."/>
            <person name="Brettin T."/>
            <person name="Han J."/>
            <person name="Woyke T."/>
            <person name="Goodwin L."/>
            <person name="Pennacchio L."/>
            <person name="Nolan M."/>
            <person name="Cook A.M."/>
            <person name="Kjelleberg S."/>
            <person name="Thomas T."/>
        </authorList>
    </citation>
    <scope>NUCLEOTIDE SEQUENCE [LARGE SCALE GENOMIC DNA]</scope>
    <source>
        <strain evidence="2">DS-1 / DSM 13023 / NCIMB 13966</strain>
    </source>
</reference>
<sequence>MLDDQQFARLQRFEGIIIRYPRMNEVFKSFEFLRKKARAVRGLNASEKLNVTSLFALPLIAPTGTGKSRIINAYMQKVREEEHPPGAIPVLVVELSTKLTVKGFYADVLKAFGDPNSARGTQQQLEMRTQAFIRKCGVELLIVDEVHHLINAETNKVSWDVAELFKGILNNKSCCLVLSGVEKSTVLFERGGQLARRCISPVPLGPLDIQNKAEREMFLGFIGRLDEMMLKEKVTDQKNGLLEGDVPACLYEISRGVVGIVHQLVYHSLMCCFMRGATILEREDFVKGTDGWALAYGISTTNPFKAHKKV</sequence>
<dbReference type="HOGENOM" id="CLU_896729_0_0_5"/>
<dbReference type="Proteomes" id="UP000006377">
    <property type="component" value="Chromosome"/>
</dbReference>
<evidence type="ECO:0008006" key="3">
    <source>
        <dbReference type="Google" id="ProtNLM"/>
    </source>
</evidence>
<dbReference type="Gene3D" id="3.40.50.300">
    <property type="entry name" value="P-loop containing nucleotide triphosphate hydrolases"/>
    <property type="match status" value="1"/>
</dbReference>
<gene>
    <name evidence="1" type="ordered locus">Plav_2351</name>
</gene>
<dbReference type="InterPro" id="IPR027417">
    <property type="entry name" value="P-loop_NTPase"/>
</dbReference>
<evidence type="ECO:0000313" key="1">
    <source>
        <dbReference type="EMBL" id="ABS63963.1"/>
    </source>
</evidence>
<organism evidence="1 2">
    <name type="scientific">Parvibaculum lavamentivorans (strain DS-1 / DSM 13023 / NCIMB 13966)</name>
    <dbReference type="NCBI Taxonomy" id="402881"/>
    <lineage>
        <taxon>Bacteria</taxon>
        <taxon>Pseudomonadati</taxon>
        <taxon>Pseudomonadota</taxon>
        <taxon>Alphaproteobacteria</taxon>
        <taxon>Hyphomicrobiales</taxon>
        <taxon>Parvibaculaceae</taxon>
        <taxon>Parvibaculum</taxon>
    </lineage>
</organism>
<name>A7HVN0_PARL1</name>
<dbReference type="eggNOG" id="COG2842">
    <property type="taxonomic scope" value="Bacteria"/>
</dbReference>
<proteinExistence type="predicted"/>
<accession>A7HVN0</accession>
<dbReference type="EMBL" id="CP000774">
    <property type="protein sequence ID" value="ABS63963.1"/>
    <property type="molecule type" value="Genomic_DNA"/>
</dbReference>
<dbReference type="RefSeq" id="WP_012111270.1">
    <property type="nucleotide sequence ID" value="NC_009719.1"/>
</dbReference>